<keyword evidence="1" id="KW-0645">Protease</keyword>
<evidence type="ECO:0000313" key="7">
    <source>
        <dbReference type="Proteomes" id="UP000053750"/>
    </source>
</evidence>
<protein>
    <recommendedName>
        <fullName evidence="5">Peptidase S8/S53 domain-containing protein</fullName>
    </recommendedName>
</protein>
<evidence type="ECO:0000259" key="5">
    <source>
        <dbReference type="Pfam" id="PF00082"/>
    </source>
</evidence>
<keyword evidence="7" id="KW-1185">Reference proteome</keyword>
<evidence type="ECO:0000256" key="4">
    <source>
        <dbReference type="PROSITE-ProRule" id="PRU01240"/>
    </source>
</evidence>
<dbReference type="SUPFAM" id="SSF52743">
    <property type="entry name" value="Subtilisin-like"/>
    <property type="match status" value="1"/>
</dbReference>
<dbReference type="EMBL" id="JFHU01000217">
    <property type="protein sequence ID" value="EXX85641.1"/>
    <property type="molecule type" value="Genomic_DNA"/>
</dbReference>
<name>A0A9W5RZ20_9BACL</name>
<evidence type="ECO:0000256" key="3">
    <source>
        <dbReference type="ARBA" id="ARBA00022825"/>
    </source>
</evidence>
<comment type="caution">
    <text evidence="6">The sequence shown here is derived from an EMBL/GenBank/DDBJ whole genome shotgun (WGS) entry which is preliminary data.</text>
</comment>
<gene>
    <name evidence="6" type="ORF">BG53_07930</name>
</gene>
<dbReference type="InterPro" id="IPR000209">
    <property type="entry name" value="Peptidase_S8/S53_dom"/>
</dbReference>
<reference evidence="6 7" key="1">
    <citation type="submission" date="2014-02" db="EMBL/GenBank/DDBJ databases">
        <title>Genome sequence of Paenibacillus darwinianus reveals adaptive mechanisms for survival in Antarctic soils.</title>
        <authorList>
            <person name="Dsouza M."/>
            <person name="Taylor M.W."/>
            <person name="Turner S.J."/>
            <person name="Aislabie J."/>
        </authorList>
    </citation>
    <scope>NUCLEOTIDE SEQUENCE [LARGE SCALE GENOMIC DNA]</scope>
    <source>
        <strain evidence="6 7">CE1</strain>
    </source>
</reference>
<dbReference type="GO" id="GO:0004252">
    <property type="term" value="F:serine-type endopeptidase activity"/>
    <property type="evidence" value="ECO:0007669"/>
    <property type="project" value="InterPro"/>
</dbReference>
<dbReference type="AlphaFoldDB" id="A0A9W5RZ20"/>
<dbReference type="GO" id="GO:0006508">
    <property type="term" value="P:proteolysis"/>
    <property type="evidence" value="ECO:0007669"/>
    <property type="project" value="UniProtKB-KW"/>
</dbReference>
<sequence>LGGGYKSQEGTSMAAPQAAAAAALVWMKYPKLKPYQVQELLKQTAKDIGTAGRDDRSGYGLLQLDSALTAKLKVDAFEPNNSRDKAGKLPLNDRNAAALSGGADRDWYRVNAPYDGTLVVRYQSLIPLGKPLPVRISRYDGQRMQRGTDVKIGNKTVEWKVKKGVNYIDVQLVDVNRKEIIPYLLTAEFLMAEDDYEPNDKFDEAFTLAPQSQAVTGSFHHTGDKDWYTVSFTQGGTFKIVLQSDTVRIDPAFTIQKAGDAEIDVDDFGDGESERSPAITVTPGSKYYIRVHNASAAEASPVTGTYKLSLIVQTR</sequence>
<feature type="domain" description="Peptidase S8/S53" evidence="5">
    <location>
        <begin position="3"/>
        <end position="60"/>
    </location>
</feature>
<accession>A0A9W5RZ20</accession>
<evidence type="ECO:0000256" key="1">
    <source>
        <dbReference type="ARBA" id="ARBA00022670"/>
    </source>
</evidence>
<comment type="caution">
    <text evidence="4">Lacks conserved residue(s) required for the propagation of feature annotation.</text>
</comment>
<dbReference type="InterPro" id="IPR023828">
    <property type="entry name" value="Peptidase_S8_Ser-AS"/>
</dbReference>
<proteinExistence type="inferred from homology"/>
<dbReference type="Pfam" id="PF00082">
    <property type="entry name" value="Peptidase_S8"/>
    <property type="match status" value="1"/>
</dbReference>
<keyword evidence="2" id="KW-0378">Hydrolase</keyword>
<dbReference type="InterPro" id="IPR036852">
    <property type="entry name" value="Peptidase_S8/S53_dom_sf"/>
</dbReference>
<dbReference type="PROSITE" id="PS00138">
    <property type="entry name" value="SUBTILASE_SER"/>
    <property type="match status" value="1"/>
</dbReference>
<dbReference type="PROSITE" id="PS51892">
    <property type="entry name" value="SUBTILASE"/>
    <property type="match status" value="1"/>
</dbReference>
<comment type="similarity">
    <text evidence="4">Belongs to the peptidase S8 family.</text>
</comment>
<evidence type="ECO:0000256" key="2">
    <source>
        <dbReference type="ARBA" id="ARBA00022801"/>
    </source>
</evidence>
<dbReference type="Gene3D" id="3.40.50.200">
    <property type="entry name" value="Peptidase S8/S53 domain"/>
    <property type="match status" value="1"/>
</dbReference>
<dbReference type="Gene3D" id="2.60.120.380">
    <property type="match status" value="2"/>
</dbReference>
<dbReference type="SUPFAM" id="SSF89260">
    <property type="entry name" value="Collagen-binding domain"/>
    <property type="match status" value="1"/>
</dbReference>
<dbReference type="Proteomes" id="UP000053750">
    <property type="component" value="Unassembled WGS sequence"/>
</dbReference>
<keyword evidence="3" id="KW-0720">Serine protease</keyword>
<organism evidence="6 7">
    <name type="scientific">Paenibacillus darwinianus</name>
    <dbReference type="NCBI Taxonomy" id="1380763"/>
    <lineage>
        <taxon>Bacteria</taxon>
        <taxon>Bacillati</taxon>
        <taxon>Bacillota</taxon>
        <taxon>Bacilli</taxon>
        <taxon>Bacillales</taxon>
        <taxon>Paenibacillaceae</taxon>
        <taxon>Paenibacillus</taxon>
    </lineage>
</organism>
<feature type="non-terminal residue" evidence="6">
    <location>
        <position position="1"/>
    </location>
</feature>
<evidence type="ECO:0000313" key="6">
    <source>
        <dbReference type="EMBL" id="EXX85641.1"/>
    </source>
</evidence>
<dbReference type="RefSeq" id="WP_036716526.1">
    <property type="nucleotide sequence ID" value="NZ_KK082292.1"/>
</dbReference>